<organism evidence="1 2">
    <name type="scientific">Tepidicella xavieri</name>
    <dbReference type="NCBI Taxonomy" id="360241"/>
    <lineage>
        <taxon>Bacteria</taxon>
        <taxon>Pseudomonadati</taxon>
        <taxon>Pseudomonadota</taxon>
        <taxon>Betaproteobacteria</taxon>
        <taxon>Burkholderiales</taxon>
        <taxon>Tepidicella</taxon>
    </lineage>
</organism>
<dbReference type="PANTHER" id="PTHR43861">
    <property type="entry name" value="TRANS-ACONITATE 2-METHYLTRANSFERASE-RELATED"/>
    <property type="match status" value="1"/>
</dbReference>
<proteinExistence type="predicted"/>
<protein>
    <submittedName>
        <fullName evidence="1">Methyltransferase family protein</fullName>
    </submittedName>
</protein>
<dbReference type="Gene3D" id="3.40.50.150">
    <property type="entry name" value="Vaccinia Virus protein VP39"/>
    <property type="match status" value="1"/>
</dbReference>
<dbReference type="Pfam" id="PF13489">
    <property type="entry name" value="Methyltransf_23"/>
    <property type="match status" value="1"/>
</dbReference>
<dbReference type="PANTHER" id="PTHR43861:SF6">
    <property type="entry name" value="METHYLTRANSFERASE TYPE 11"/>
    <property type="match status" value="1"/>
</dbReference>
<dbReference type="AlphaFoldDB" id="A0A4R6UPN9"/>
<gene>
    <name evidence="1" type="ORF">DFR43_101115</name>
</gene>
<keyword evidence="1" id="KW-0808">Transferase</keyword>
<dbReference type="GO" id="GO:0008168">
    <property type="term" value="F:methyltransferase activity"/>
    <property type="evidence" value="ECO:0007669"/>
    <property type="project" value="UniProtKB-KW"/>
</dbReference>
<dbReference type="GO" id="GO:0032259">
    <property type="term" value="P:methylation"/>
    <property type="evidence" value="ECO:0007669"/>
    <property type="project" value="UniProtKB-KW"/>
</dbReference>
<evidence type="ECO:0000313" key="2">
    <source>
        <dbReference type="Proteomes" id="UP000295510"/>
    </source>
</evidence>
<dbReference type="RefSeq" id="WP_133595417.1">
    <property type="nucleotide sequence ID" value="NZ_SNYL01000001.1"/>
</dbReference>
<sequence>MAISTGAPWQAQTPCPCCHSRAARIVATRDGKTGEPLLTVSCEGCGLGRIDPLPTEQALAAWYATRYRQAYKGAEQPALRHVLRAGRNALNRWQWLRAHSPVQDWTSQAATRTTLDIGASSGEFVALMRSLGFDARGVEPHQGYASYANGVLGLAVSHGTLQSQLDAIPAGSLDLITLFHVFEHLTDPLDALRRMASRLKPGGLLYIEVPNATRPCSPHYMFFRAHTLYFTGPSLRWTLQAGGLNVLAHSPDDADNLSIVATPGNTPAAAPLPPADHGHPLVRAQQQRRWARYLLQQLASGRPLHKWRTRQEEKRTSAQYGSGAELLHALYHEATAAHRSTA</sequence>
<reference evidence="1 2" key="1">
    <citation type="submission" date="2019-03" db="EMBL/GenBank/DDBJ databases">
        <title>Genomic Encyclopedia of Type Strains, Phase IV (KMG-IV): sequencing the most valuable type-strain genomes for metagenomic binning, comparative biology and taxonomic classification.</title>
        <authorList>
            <person name="Goeker M."/>
        </authorList>
    </citation>
    <scope>NUCLEOTIDE SEQUENCE [LARGE SCALE GENOMIC DNA]</scope>
    <source>
        <strain evidence="1 2">DSM 19605</strain>
    </source>
</reference>
<keyword evidence="1" id="KW-0489">Methyltransferase</keyword>
<dbReference type="OrthoDB" id="8886062at2"/>
<name>A0A4R6UPN9_9BURK</name>
<dbReference type="SUPFAM" id="SSF53335">
    <property type="entry name" value="S-adenosyl-L-methionine-dependent methyltransferases"/>
    <property type="match status" value="1"/>
</dbReference>
<dbReference type="CDD" id="cd02440">
    <property type="entry name" value="AdoMet_MTases"/>
    <property type="match status" value="1"/>
</dbReference>
<keyword evidence="2" id="KW-1185">Reference proteome</keyword>
<dbReference type="Proteomes" id="UP000295510">
    <property type="component" value="Unassembled WGS sequence"/>
</dbReference>
<dbReference type="InterPro" id="IPR029063">
    <property type="entry name" value="SAM-dependent_MTases_sf"/>
</dbReference>
<dbReference type="EMBL" id="SNYL01000001">
    <property type="protein sequence ID" value="TDQ45214.1"/>
    <property type="molecule type" value="Genomic_DNA"/>
</dbReference>
<accession>A0A4R6UPN9</accession>
<evidence type="ECO:0000313" key="1">
    <source>
        <dbReference type="EMBL" id="TDQ45214.1"/>
    </source>
</evidence>
<comment type="caution">
    <text evidence="1">The sequence shown here is derived from an EMBL/GenBank/DDBJ whole genome shotgun (WGS) entry which is preliminary data.</text>
</comment>